<evidence type="ECO:0000313" key="3">
    <source>
        <dbReference type="EMBL" id="ELA46836.1"/>
    </source>
</evidence>
<dbReference type="HOGENOM" id="CLU_2225197_0_0_1"/>
<organism evidence="3 4">
    <name type="scientific">Vavraia culicis (isolate floridensis)</name>
    <name type="common">Microsporidian parasite</name>
    <dbReference type="NCBI Taxonomy" id="948595"/>
    <lineage>
        <taxon>Eukaryota</taxon>
        <taxon>Fungi</taxon>
        <taxon>Fungi incertae sedis</taxon>
        <taxon>Microsporidia</taxon>
        <taxon>Pleistophoridae</taxon>
        <taxon>Vavraia</taxon>
    </lineage>
</organism>
<proteinExistence type="predicted"/>
<reference evidence="4" key="1">
    <citation type="submission" date="2011-03" db="EMBL/GenBank/DDBJ databases">
        <title>The genome sequence of Vavraia culicis strain floridensis.</title>
        <authorList>
            <consortium name="The Broad Institute Genome Sequencing Platform"/>
            <person name="Cuomo C."/>
            <person name="Becnel J."/>
            <person name="Sanscrainte N."/>
            <person name="Young S.K."/>
            <person name="Zeng Q."/>
            <person name="Gargeya S."/>
            <person name="Fitzgerald M."/>
            <person name="Haas B."/>
            <person name="Abouelleil A."/>
            <person name="Alvarado L."/>
            <person name="Arachchi H.M."/>
            <person name="Berlin A."/>
            <person name="Chapman S.B."/>
            <person name="Gearin G."/>
            <person name="Goldberg J."/>
            <person name="Griggs A."/>
            <person name="Gujja S."/>
            <person name="Hansen M."/>
            <person name="Heiman D."/>
            <person name="Howarth C."/>
            <person name="Larimer J."/>
            <person name="Lui A."/>
            <person name="MacDonald P.J.P."/>
            <person name="McCowen C."/>
            <person name="Montmayeur A."/>
            <person name="Murphy C."/>
            <person name="Neiman D."/>
            <person name="Pearson M."/>
            <person name="Priest M."/>
            <person name="Roberts A."/>
            <person name="Saif S."/>
            <person name="Shea T."/>
            <person name="Sisk P."/>
            <person name="Stolte C."/>
            <person name="Sykes S."/>
            <person name="Wortman J."/>
            <person name="Nusbaum C."/>
            <person name="Birren B."/>
        </authorList>
    </citation>
    <scope>NUCLEOTIDE SEQUENCE [LARGE SCALE GENOMIC DNA]</scope>
    <source>
        <strain evidence="4">floridensis</strain>
    </source>
</reference>
<feature type="compositionally biased region" description="Basic and acidic residues" evidence="1">
    <location>
        <begin position="76"/>
        <end position="87"/>
    </location>
</feature>
<feature type="region of interest" description="Disordered" evidence="1">
    <location>
        <begin position="73"/>
        <end position="106"/>
    </location>
</feature>
<keyword evidence="2" id="KW-1133">Transmembrane helix</keyword>
<evidence type="ECO:0000313" key="4">
    <source>
        <dbReference type="Proteomes" id="UP000011081"/>
    </source>
</evidence>
<accession>L2GT43</accession>
<sequence>MFTNGTIGNETFIAGSGTTAPTNDYSIGTSILSLASRGNETFVDTLTAHVLPLFGIVLGVLLCLFCTYKSCNTGSRRREEQISHNYDDANEDITVKPQSVSDTGNI</sequence>
<dbReference type="RefSeq" id="XP_008074697.1">
    <property type="nucleotide sequence ID" value="XM_008076506.1"/>
</dbReference>
<protein>
    <submittedName>
        <fullName evidence="3">Uncharacterized protein</fullName>
    </submittedName>
</protein>
<gene>
    <name evidence="3" type="ORF">VCUG_01680</name>
</gene>
<dbReference type="InParanoid" id="L2GT43"/>
<dbReference type="Proteomes" id="UP000011081">
    <property type="component" value="Unassembled WGS sequence"/>
</dbReference>
<keyword evidence="4" id="KW-1185">Reference proteome</keyword>
<keyword evidence="2" id="KW-0472">Membrane</keyword>
<keyword evidence="2" id="KW-0812">Transmembrane</keyword>
<dbReference type="EMBL" id="GL877431">
    <property type="protein sequence ID" value="ELA46836.1"/>
    <property type="molecule type" value="Genomic_DNA"/>
</dbReference>
<name>L2GT43_VAVCU</name>
<dbReference type="VEuPathDB" id="MicrosporidiaDB:VCUG_01680"/>
<feature type="transmembrane region" description="Helical" evidence="2">
    <location>
        <begin position="46"/>
        <end position="68"/>
    </location>
</feature>
<evidence type="ECO:0000256" key="2">
    <source>
        <dbReference type="SAM" id="Phobius"/>
    </source>
</evidence>
<dbReference type="GeneID" id="19879554"/>
<dbReference type="AlphaFoldDB" id="L2GT43"/>
<feature type="compositionally biased region" description="Polar residues" evidence="1">
    <location>
        <begin position="96"/>
        <end position="106"/>
    </location>
</feature>
<evidence type="ECO:0000256" key="1">
    <source>
        <dbReference type="SAM" id="MobiDB-lite"/>
    </source>
</evidence>